<dbReference type="AlphaFoldDB" id="A0A9D9DBT1"/>
<dbReference type="Gene3D" id="3.30.70.940">
    <property type="entry name" value="NusG, N-terminal domain"/>
    <property type="match status" value="1"/>
</dbReference>
<dbReference type="GO" id="GO:0005829">
    <property type="term" value="C:cytosol"/>
    <property type="evidence" value="ECO:0007669"/>
    <property type="project" value="TreeGrafter"/>
</dbReference>
<feature type="domain" description="KOW" evidence="9">
    <location>
        <begin position="121"/>
        <end position="148"/>
    </location>
</feature>
<dbReference type="PRINTS" id="PR00338">
    <property type="entry name" value="NUSGTNSCPFCT"/>
</dbReference>
<dbReference type="InterPro" id="IPR005824">
    <property type="entry name" value="KOW"/>
</dbReference>
<dbReference type="Pfam" id="PF02357">
    <property type="entry name" value="NusG"/>
    <property type="match status" value="1"/>
</dbReference>
<evidence type="ECO:0000256" key="6">
    <source>
        <dbReference type="NCBIfam" id="TIGR00922"/>
    </source>
</evidence>
<dbReference type="CDD" id="cd06091">
    <property type="entry name" value="KOW_NusG"/>
    <property type="match status" value="1"/>
</dbReference>
<dbReference type="Pfam" id="PF00467">
    <property type="entry name" value="KOW"/>
    <property type="match status" value="1"/>
</dbReference>
<dbReference type="NCBIfam" id="TIGR00922">
    <property type="entry name" value="nusG"/>
    <property type="match status" value="1"/>
</dbReference>
<evidence type="ECO:0000256" key="3">
    <source>
        <dbReference type="ARBA" id="ARBA00023015"/>
    </source>
</evidence>
<dbReference type="CDD" id="cd09891">
    <property type="entry name" value="NGN_Bact_1"/>
    <property type="match status" value="1"/>
</dbReference>
<dbReference type="SUPFAM" id="SSF50104">
    <property type="entry name" value="Translation proteins SH3-like domain"/>
    <property type="match status" value="1"/>
</dbReference>
<dbReference type="InterPro" id="IPR008991">
    <property type="entry name" value="Translation_prot_SH3-like_sf"/>
</dbReference>
<proteinExistence type="inferred from homology"/>
<evidence type="ECO:0000259" key="9">
    <source>
        <dbReference type="SMART" id="SM00739"/>
    </source>
</evidence>
<dbReference type="PANTHER" id="PTHR30265:SF2">
    <property type="entry name" value="TRANSCRIPTION TERMINATION_ANTITERMINATION PROTEIN NUSG"/>
    <property type="match status" value="1"/>
</dbReference>
<evidence type="ECO:0000256" key="4">
    <source>
        <dbReference type="ARBA" id="ARBA00023163"/>
    </source>
</evidence>
<dbReference type="FunFam" id="3.30.70.940:FF:000001">
    <property type="entry name" value="Transcription termination/antitermination protein NusG"/>
    <property type="match status" value="1"/>
</dbReference>
<evidence type="ECO:0000256" key="5">
    <source>
        <dbReference type="HAMAP-Rule" id="MF_00948"/>
    </source>
</evidence>
<evidence type="ECO:0000256" key="7">
    <source>
        <dbReference type="RuleBase" id="RU000538"/>
    </source>
</evidence>
<keyword evidence="1 5" id="KW-0806">Transcription termination</keyword>
<evidence type="ECO:0000259" key="8">
    <source>
        <dbReference type="SMART" id="SM00738"/>
    </source>
</evidence>
<dbReference type="Proteomes" id="UP000823631">
    <property type="component" value="Unassembled WGS sequence"/>
</dbReference>
<evidence type="ECO:0000313" key="11">
    <source>
        <dbReference type="Proteomes" id="UP000823631"/>
    </source>
</evidence>
<reference evidence="10" key="1">
    <citation type="submission" date="2020-10" db="EMBL/GenBank/DDBJ databases">
        <authorList>
            <person name="Gilroy R."/>
        </authorList>
    </citation>
    <scope>NUCLEOTIDE SEQUENCE</scope>
    <source>
        <strain evidence="10">17213</strain>
    </source>
</reference>
<dbReference type="GO" id="GO:0031564">
    <property type="term" value="P:transcription antitermination"/>
    <property type="evidence" value="ECO:0007669"/>
    <property type="project" value="UniProtKB-UniRule"/>
</dbReference>
<dbReference type="Gene3D" id="2.30.30.30">
    <property type="match status" value="1"/>
</dbReference>
<evidence type="ECO:0000313" key="10">
    <source>
        <dbReference type="EMBL" id="MBO8415514.1"/>
    </source>
</evidence>
<dbReference type="InterPro" id="IPR015869">
    <property type="entry name" value="Transcrpt_antiterm_NusG_bac_CS"/>
</dbReference>
<organism evidence="10 11">
    <name type="scientific">Candidatus Avisuccinivibrio stercorigallinarum</name>
    <dbReference type="NCBI Taxonomy" id="2840704"/>
    <lineage>
        <taxon>Bacteria</taxon>
        <taxon>Pseudomonadati</taxon>
        <taxon>Pseudomonadota</taxon>
        <taxon>Gammaproteobacteria</taxon>
        <taxon>Aeromonadales</taxon>
        <taxon>Succinivibrionaceae</taxon>
        <taxon>Succinivibrionaceae incertae sedis</taxon>
        <taxon>Candidatus Avisuccinivibrio</taxon>
    </lineage>
</organism>
<dbReference type="SMART" id="SM00738">
    <property type="entry name" value="NGN"/>
    <property type="match status" value="1"/>
</dbReference>
<dbReference type="GO" id="GO:0032784">
    <property type="term" value="P:regulation of DNA-templated transcription elongation"/>
    <property type="evidence" value="ECO:0007669"/>
    <property type="project" value="InterPro"/>
</dbReference>
<dbReference type="PROSITE" id="PS01014">
    <property type="entry name" value="NUSG"/>
    <property type="match status" value="1"/>
</dbReference>
<keyword evidence="3 5" id="KW-0805">Transcription regulation</keyword>
<dbReference type="EMBL" id="JADINH010000084">
    <property type="protein sequence ID" value="MBO8415514.1"/>
    <property type="molecule type" value="Genomic_DNA"/>
</dbReference>
<dbReference type="InterPro" id="IPR001062">
    <property type="entry name" value="Transcrpt_antiterm_NusG"/>
</dbReference>
<dbReference type="PANTHER" id="PTHR30265">
    <property type="entry name" value="RHO-INTERACTING TRANSCRIPTION TERMINATION FACTOR NUSG"/>
    <property type="match status" value="1"/>
</dbReference>
<dbReference type="InterPro" id="IPR006645">
    <property type="entry name" value="NGN-like_dom"/>
</dbReference>
<comment type="caution">
    <text evidence="10">The sequence shown here is derived from an EMBL/GenBank/DDBJ whole genome shotgun (WGS) entry which is preliminary data.</text>
</comment>
<keyword evidence="2 5" id="KW-0889">Transcription antitermination</keyword>
<dbReference type="InterPro" id="IPR043425">
    <property type="entry name" value="NusG-like"/>
</dbReference>
<dbReference type="SMART" id="SM00739">
    <property type="entry name" value="KOW"/>
    <property type="match status" value="1"/>
</dbReference>
<dbReference type="InterPro" id="IPR036735">
    <property type="entry name" value="NGN_dom_sf"/>
</dbReference>
<evidence type="ECO:0000256" key="2">
    <source>
        <dbReference type="ARBA" id="ARBA00022814"/>
    </source>
</evidence>
<dbReference type="GO" id="GO:0006353">
    <property type="term" value="P:DNA-templated transcription termination"/>
    <property type="evidence" value="ECO:0007669"/>
    <property type="project" value="UniProtKB-UniRule"/>
</dbReference>
<dbReference type="FunFam" id="2.30.30.30:FF:000002">
    <property type="entry name" value="Transcription termination/antitermination factor NusG"/>
    <property type="match status" value="1"/>
</dbReference>
<sequence length="176" mass="20393">MRWYVVQAFSGFEQRVAQTLRERVKIHEMEDDFAEILVPKEKVKEIKDGKKRESERKFFPGYVLVHMRMTDETWQLVKHTDRVLGFIGGTPDRPLPITEAEADKILARLKESEDSPRPKTMFEVGEMVRAIDGAFKDFVGTVEKVDYEKNRLTVSIAIFGRATPVDLEFSQVEKDV</sequence>
<comment type="similarity">
    <text evidence="5 7">Belongs to the NusG family.</text>
</comment>
<reference evidence="10" key="2">
    <citation type="journal article" date="2021" name="PeerJ">
        <title>Extensive microbial diversity within the chicken gut microbiome revealed by metagenomics and culture.</title>
        <authorList>
            <person name="Gilroy R."/>
            <person name="Ravi A."/>
            <person name="Getino M."/>
            <person name="Pursley I."/>
            <person name="Horton D.L."/>
            <person name="Alikhan N.F."/>
            <person name="Baker D."/>
            <person name="Gharbi K."/>
            <person name="Hall N."/>
            <person name="Watson M."/>
            <person name="Adriaenssens E.M."/>
            <person name="Foster-Nyarko E."/>
            <person name="Jarju S."/>
            <person name="Secka A."/>
            <person name="Antonio M."/>
            <person name="Oren A."/>
            <person name="Chaudhuri R.R."/>
            <person name="La Ragione R."/>
            <person name="Hildebrand F."/>
            <person name="Pallen M.J."/>
        </authorList>
    </citation>
    <scope>NUCLEOTIDE SEQUENCE</scope>
    <source>
        <strain evidence="10">17213</strain>
    </source>
</reference>
<accession>A0A9D9DBT1</accession>
<dbReference type="HAMAP" id="MF_00948">
    <property type="entry name" value="NusG"/>
    <property type="match status" value="1"/>
</dbReference>
<dbReference type="InterPro" id="IPR047050">
    <property type="entry name" value="NGN"/>
</dbReference>
<gene>
    <name evidence="5 10" type="primary">nusG</name>
    <name evidence="10" type="ORF">IAB19_03920</name>
</gene>
<comment type="function">
    <text evidence="5 7">Participates in transcription elongation, termination and antitermination.</text>
</comment>
<keyword evidence="4 5" id="KW-0804">Transcription</keyword>
<dbReference type="InterPro" id="IPR014722">
    <property type="entry name" value="Rib_uL2_dom2"/>
</dbReference>
<evidence type="ECO:0000256" key="1">
    <source>
        <dbReference type="ARBA" id="ARBA00022472"/>
    </source>
</evidence>
<name>A0A9D9DBT1_9GAMM</name>
<protein>
    <recommendedName>
        <fullName evidence="5 6">Transcription termination/antitermination protein NusG</fullName>
    </recommendedName>
</protein>
<dbReference type="GO" id="GO:0006354">
    <property type="term" value="P:DNA-templated transcription elongation"/>
    <property type="evidence" value="ECO:0007669"/>
    <property type="project" value="UniProtKB-UniRule"/>
</dbReference>
<feature type="domain" description="NusG-like N-terminal" evidence="8">
    <location>
        <begin position="1"/>
        <end position="109"/>
    </location>
</feature>
<dbReference type="SUPFAM" id="SSF82679">
    <property type="entry name" value="N-utilization substance G protein NusG, N-terminal domain"/>
    <property type="match status" value="1"/>
</dbReference>